<comment type="caution">
    <text evidence="1">The sequence shown here is derived from an EMBL/GenBank/DDBJ whole genome shotgun (WGS) entry which is preliminary data.</text>
</comment>
<protein>
    <submittedName>
        <fullName evidence="1">Uncharacterized protein</fullName>
    </submittedName>
</protein>
<organism evidence="1 2">
    <name type="scientific">Dermatophagoides pteronyssinus</name>
    <name type="common">European house dust mite</name>
    <dbReference type="NCBI Taxonomy" id="6956"/>
    <lineage>
        <taxon>Eukaryota</taxon>
        <taxon>Metazoa</taxon>
        <taxon>Ecdysozoa</taxon>
        <taxon>Arthropoda</taxon>
        <taxon>Chelicerata</taxon>
        <taxon>Arachnida</taxon>
        <taxon>Acari</taxon>
        <taxon>Acariformes</taxon>
        <taxon>Sarcoptiformes</taxon>
        <taxon>Astigmata</taxon>
        <taxon>Psoroptidia</taxon>
        <taxon>Analgoidea</taxon>
        <taxon>Pyroglyphidae</taxon>
        <taxon>Dermatophagoidinae</taxon>
        <taxon>Dermatophagoides</taxon>
    </lineage>
</organism>
<dbReference type="EMBL" id="NJHN03000074">
    <property type="protein sequence ID" value="KAH9417770.1"/>
    <property type="molecule type" value="Genomic_DNA"/>
</dbReference>
<sequence length="91" mass="10066">MKKESNSSDVNLITLSRQHHPTAAEHQHHQYGTMASVSTEPCTSSLPIYLDNDYTRVPVPLICNDNGGGGGRLYSTDRPKTSKLTIHMKND</sequence>
<evidence type="ECO:0000313" key="1">
    <source>
        <dbReference type="EMBL" id="KAH9417770.1"/>
    </source>
</evidence>
<accession>A0ABQ8J5D9</accession>
<reference evidence="1 2" key="1">
    <citation type="journal article" date="2018" name="J. Allergy Clin. Immunol.">
        <title>High-quality assembly of Dermatophagoides pteronyssinus genome and transcriptome reveals a wide range of novel allergens.</title>
        <authorList>
            <person name="Liu X.Y."/>
            <person name="Yang K.Y."/>
            <person name="Wang M.Q."/>
            <person name="Kwok J.S."/>
            <person name="Zeng X."/>
            <person name="Yang Z."/>
            <person name="Xiao X.J."/>
            <person name="Lau C.P."/>
            <person name="Li Y."/>
            <person name="Huang Z.M."/>
            <person name="Ba J.G."/>
            <person name="Yim A.K."/>
            <person name="Ouyang C.Y."/>
            <person name="Ngai S.M."/>
            <person name="Chan T.F."/>
            <person name="Leung E.L."/>
            <person name="Liu L."/>
            <person name="Liu Z.G."/>
            <person name="Tsui S.K."/>
        </authorList>
    </citation>
    <scope>NUCLEOTIDE SEQUENCE [LARGE SCALE GENOMIC DNA]</scope>
    <source>
        <strain evidence="1">Derp</strain>
    </source>
</reference>
<proteinExistence type="predicted"/>
<evidence type="ECO:0000313" key="2">
    <source>
        <dbReference type="Proteomes" id="UP000887458"/>
    </source>
</evidence>
<keyword evidence="2" id="KW-1185">Reference proteome</keyword>
<dbReference type="Proteomes" id="UP000887458">
    <property type="component" value="Unassembled WGS sequence"/>
</dbReference>
<name>A0ABQ8J5D9_DERPT</name>
<gene>
    <name evidence="1" type="ORF">DERP_011482</name>
</gene>
<reference evidence="1 2" key="2">
    <citation type="journal article" date="2022" name="Mol. Biol. Evol.">
        <title>Comparative Genomics Reveals Insights into the Divergent Evolution of Astigmatic Mites and Household Pest Adaptations.</title>
        <authorList>
            <person name="Xiong Q."/>
            <person name="Wan A.T."/>
            <person name="Liu X."/>
            <person name="Fung C.S."/>
            <person name="Xiao X."/>
            <person name="Malainual N."/>
            <person name="Hou J."/>
            <person name="Wang L."/>
            <person name="Wang M."/>
            <person name="Yang K.Y."/>
            <person name="Cui Y."/>
            <person name="Leung E.L."/>
            <person name="Nong W."/>
            <person name="Shin S.K."/>
            <person name="Au S.W."/>
            <person name="Jeong K.Y."/>
            <person name="Chew F.T."/>
            <person name="Hui J.H."/>
            <person name="Leung T.F."/>
            <person name="Tungtrongchitr A."/>
            <person name="Zhong N."/>
            <person name="Liu Z."/>
            <person name="Tsui S.K."/>
        </authorList>
    </citation>
    <scope>NUCLEOTIDE SEQUENCE [LARGE SCALE GENOMIC DNA]</scope>
    <source>
        <strain evidence="1">Derp</strain>
    </source>
</reference>